<protein>
    <submittedName>
        <fullName evidence="3">ABC transporter, solute-binding protein</fullName>
    </submittedName>
</protein>
<dbReference type="Pfam" id="PF13343">
    <property type="entry name" value="SBP_bac_6"/>
    <property type="match status" value="1"/>
</dbReference>
<proteinExistence type="predicted"/>
<dbReference type="Gene3D" id="3.40.190.10">
    <property type="entry name" value="Periplasmic binding protein-like II"/>
    <property type="match status" value="2"/>
</dbReference>
<dbReference type="PATRIC" id="fig|1125725.3.peg.270"/>
<feature type="chain" id="PRO_5004631951" evidence="2">
    <location>
        <begin position="22"/>
        <end position="340"/>
    </location>
</feature>
<dbReference type="GO" id="GO:0030975">
    <property type="term" value="F:thiamine binding"/>
    <property type="evidence" value="ECO:0007669"/>
    <property type="project" value="TreeGrafter"/>
</dbReference>
<dbReference type="Proteomes" id="UP000016646">
    <property type="component" value="Unassembled WGS sequence"/>
</dbReference>
<evidence type="ECO:0000256" key="2">
    <source>
        <dbReference type="SAM" id="SignalP"/>
    </source>
</evidence>
<organism evidence="3 5">
    <name type="scientific">Treponema socranskii subsp. socranskii VPI DR56BR1116 = ATCC 35536</name>
    <dbReference type="NCBI Taxonomy" id="1125725"/>
    <lineage>
        <taxon>Bacteria</taxon>
        <taxon>Pseudomonadati</taxon>
        <taxon>Spirochaetota</taxon>
        <taxon>Spirochaetia</taxon>
        <taxon>Spirochaetales</taxon>
        <taxon>Treponemataceae</taxon>
        <taxon>Treponema</taxon>
    </lineage>
</organism>
<dbReference type="EMBL" id="AVQI01000001">
    <property type="protein sequence ID" value="ERK05168.1"/>
    <property type="molecule type" value="Genomic_DNA"/>
</dbReference>
<dbReference type="EMBL" id="AUZJ01000005">
    <property type="protein sequence ID" value="ERF61787.1"/>
    <property type="molecule type" value="Genomic_DNA"/>
</dbReference>
<keyword evidence="6" id="KW-1185">Reference proteome</keyword>
<dbReference type="AlphaFoldDB" id="U2LL76"/>
<dbReference type="SUPFAM" id="SSF53850">
    <property type="entry name" value="Periplasmic binding protein-like II"/>
    <property type="match status" value="1"/>
</dbReference>
<feature type="signal peptide" evidence="2">
    <location>
        <begin position="1"/>
        <end position="21"/>
    </location>
</feature>
<evidence type="ECO:0000313" key="5">
    <source>
        <dbReference type="Proteomes" id="UP000016412"/>
    </source>
</evidence>
<dbReference type="RefSeq" id="WP_021329333.1">
    <property type="nucleotide sequence ID" value="NZ_AUZJ01000005.1"/>
</dbReference>
<comment type="caution">
    <text evidence="3">The sequence shown here is derived from an EMBL/GenBank/DDBJ whole genome shotgun (WGS) entry which is preliminary data.</text>
</comment>
<sequence length="340" mass="36489">MKKTMFAAVFVALTASVFGLGSNDSASGKAQHLTIYSAVYDDETQAICKKFQEKTGIKTDCVVLGCGEILARVKAEQHNATASVWFGGPCDSFITAKEQGLLAQYTSPNAASIDAKYKDPDNYWTGIYIGYVGFVSNNNRLAELGIKAPTTWKELLNPKLKGEIMMASPAASSTGYVILASVLQLMGNDTGFAYMTDLNKNVLQYTERGSGCIASVISGEIAVGVCFAHDAIKNQLSGYQKLLTVTVPAEGTGYETGAIAVIKNGPDQEAARVFYDWALTAECQDMYQQYGAFQFLTAKDGHNPEATKSLAKAKTINYDTAWAGATRSANTAKWAQLTGN</sequence>
<reference evidence="5 6" key="1">
    <citation type="submission" date="2013-08" db="EMBL/GenBank/DDBJ databases">
        <authorList>
            <person name="Durkin A.S."/>
            <person name="Haft D.R."/>
            <person name="McCorrison J."/>
            <person name="Torralba M."/>
            <person name="Gillis M."/>
            <person name="Haft D.H."/>
            <person name="Methe B."/>
            <person name="Sutton G."/>
            <person name="Nelson K.E."/>
        </authorList>
    </citation>
    <scope>NUCLEOTIDE SEQUENCE [LARGE SCALE GENOMIC DNA]</scope>
    <source>
        <strain evidence="4 6">ATCC 35536</strain>
        <strain evidence="3 5">VPI DR56BR1116</strain>
    </source>
</reference>
<dbReference type="GO" id="GO:0030976">
    <property type="term" value="F:thiamine pyrophosphate binding"/>
    <property type="evidence" value="ECO:0007669"/>
    <property type="project" value="TreeGrafter"/>
</dbReference>
<dbReference type="STRING" id="1125725.HMPREF1325_1384"/>
<keyword evidence="1 2" id="KW-0732">Signal</keyword>
<evidence type="ECO:0000256" key="1">
    <source>
        <dbReference type="ARBA" id="ARBA00022729"/>
    </source>
</evidence>
<dbReference type="GO" id="GO:0015888">
    <property type="term" value="P:thiamine transport"/>
    <property type="evidence" value="ECO:0007669"/>
    <property type="project" value="TreeGrafter"/>
</dbReference>
<dbReference type="CDD" id="cd13544">
    <property type="entry name" value="PBP2_Fbp_like_1"/>
    <property type="match status" value="1"/>
</dbReference>
<dbReference type="Proteomes" id="UP000016412">
    <property type="component" value="Unassembled WGS sequence"/>
</dbReference>
<dbReference type="GO" id="GO:0030288">
    <property type="term" value="C:outer membrane-bounded periplasmic space"/>
    <property type="evidence" value="ECO:0007669"/>
    <property type="project" value="TreeGrafter"/>
</dbReference>
<dbReference type="OrthoDB" id="305758at2"/>
<dbReference type="PANTHER" id="PTHR30006:SF2">
    <property type="entry name" value="ABC TRANSPORTER SUBSTRATE-BINDING PROTEIN"/>
    <property type="match status" value="1"/>
</dbReference>
<gene>
    <name evidence="4" type="ORF">HMPREF0860_1648</name>
    <name evidence="3" type="ORF">HMPREF1325_1384</name>
</gene>
<dbReference type="InterPro" id="IPR026045">
    <property type="entry name" value="Ferric-bd"/>
</dbReference>
<dbReference type="PIRSF" id="PIRSF002825">
    <property type="entry name" value="CfbpA"/>
    <property type="match status" value="1"/>
</dbReference>
<accession>U2LL76</accession>
<name>U2LL76_TRESO</name>
<dbReference type="PANTHER" id="PTHR30006">
    <property type="entry name" value="THIAMINE-BINDING PERIPLASMIC PROTEIN-RELATED"/>
    <property type="match status" value="1"/>
</dbReference>
<evidence type="ECO:0000313" key="3">
    <source>
        <dbReference type="EMBL" id="ERF61787.1"/>
    </source>
</evidence>
<evidence type="ECO:0000313" key="4">
    <source>
        <dbReference type="EMBL" id="ERK05168.1"/>
    </source>
</evidence>
<dbReference type="eggNOG" id="COG1840">
    <property type="taxonomic scope" value="Bacteria"/>
</dbReference>
<evidence type="ECO:0000313" key="6">
    <source>
        <dbReference type="Proteomes" id="UP000016646"/>
    </source>
</evidence>